<protein>
    <submittedName>
        <fullName evidence="1">Uncharacterized protein</fullName>
    </submittedName>
</protein>
<dbReference type="EMBL" id="NIDE01000017">
    <property type="protein sequence ID" value="OWK36705.1"/>
    <property type="molecule type" value="Genomic_DNA"/>
</dbReference>
<evidence type="ECO:0000313" key="1">
    <source>
        <dbReference type="EMBL" id="OWK36705.1"/>
    </source>
</evidence>
<dbReference type="Proteomes" id="UP000214646">
    <property type="component" value="Unassembled WGS sequence"/>
</dbReference>
<gene>
    <name evidence="1" type="ORF">FRUB_09268</name>
</gene>
<proteinExistence type="predicted"/>
<name>A0A225DJY6_9BACT</name>
<evidence type="ECO:0000313" key="2">
    <source>
        <dbReference type="Proteomes" id="UP000214646"/>
    </source>
</evidence>
<keyword evidence="2" id="KW-1185">Reference proteome</keyword>
<organism evidence="1 2">
    <name type="scientific">Fimbriiglobus ruber</name>
    <dbReference type="NCBI Taxonomy" id="1908690"/>
    <lineage>
        <taxon>Bacteria</taxon>
        <taxon>Pseudomonadati</taxon>
        <taxon>Planctomycetota</taxon>
        <taxon>Planctomycetia</taxon>
        <taxon>Gemmatales</taxon>
        <taxon>Gemmataceae</taxon>
        <taxon>Fimbriiglobus</taxon>
    </lineage>
</organism>
<accession>A0A225DJY6</accession>
<dbReference type="AlphaFoldDB" id="A0A225DJY6"/>
<sequence>MTAAATSRPITMLIGREVAAGVTVGTQLSTLKVTTGAK</sequence>
<comment type="caution">
    <text evidence="1">The sequence shown here is derived from an EMBL/GenBank/DDBJ whole genome shotgun (WGS) entry which is preliminary data.</text>
</comment>
<reference evidence="2" key="1">
    <citation type="submission" date="2017-06" db="EMBL/GenBank/DDBJ databases">
        <title>Genome analysis of Fimbriiglobus ruber SP5, the first member of the order Planctomycetales with confirmed chitinolytic capability.</title>
        <authorList>
            <person name="Ravin N.V."/>
            <person name="Rakitin A.L."/>
            <person name="Ivanova A.A."/>
            <person name="Beletsky A.V."/>
            <person name="Kulichevskaya I.S."/>
            <person name="Mardanov A.V."/>
            <person name="Dedysh S.N."/>
        </authorList>
    </citation>
    <scope>NUCLEOTIDE SEQUENCE [LARGE SCALE GENOMIC DNA]</scope>
    <source>
        <strain evidence="2">SP5</strain>
    </source>
</reference>